<evidence type="ECO:0000313" key="4">
    <source>
        <dbReference type="Proteomes" id="UP000650477"/>
    </source>
</evidence>
<dbReference type="InterPro" id="IPR036937">
    <property type="entry name" value="Adhesion_dom_fimbrial_sf"/>
</dbReference>
<dbReference type="Gene3D" id="2.60.40.1090">
    <property type="entry name" value="Fimbrial-type adhesion domain"/>
    <property type="match status" value="1"/>
</dbReference>
<name>A0A8I0U6A2_MORMO</name>
<dbReference type="EMBL" id="PKLF01000014">
    <property type="protein sequence ID" value="MBE8613827.1"/>
    <property type="molecule type" value="Genomic_DNA"/>
</dbReference>
<dbReference type="InterPro" id="IPR050263">
    <property type="entry name" value="Bact_Fimbrial_Adh_Pro"/>
</dbReference>
<dbReference type="GO" id="GO:0043709">
    <property type="term" value="P:cell adhesion involved in single-species biofilm formation"/>
    <property type="evidence" value="ECO:0007669"/>
    <property type="project" value="TreeGrafter"/>
</dbReference>
<evidence type="ECO:0000259" key="2">
    <source>
        <dbReference type="Pfam" id="PF00419"/>
    </source>
</evidence>
<keyword evidence="1" id="KW-0732">Signal</keyword>
<evidence type="ECO:0000313" key="3">
    <source>
        <dbReference type="EMBL" id="MBE8613827.1"/>
    </source>
</evidence>
<dbReference type="GO" id="GO:0009289">
    <property type="term" value="C:pilus"/>
    <property type="evidence" value="ECO:0007669"/>
    <property type="project" value="InterPro"/>
</dbReference>
<gene>
    <name evidence="3" type="ORF">CYG68_15665</name>
</gene>
<dbReference type="InterPro" id="IPR000259">
    <property type="entry name" value="Adhesion_dom_fimbrial"/>
</dbReference>
<dbReference type="AlphaFoldDB" id="A0A8I0U6A2"/>
<sequence length="194" mass="19644">MSAFLSKNEQIRNFDMSMKKVVLALAVSSAMAMTAQAANQGGGKINFNGEVIDAACSIDANSLKQTVELGSVAKVQLAKGGKSTPVDFTIQLHNCDITDKTTTTVTFKGVAGGAAADGLDKAFGVSGPATGAMGVVVTDAGGKVIAPGAASSAFTLNEGDNTLNFKAYMQGATTAVTVAPGAFTATADFLMDYQ</sequence>
<dbReference type="SUPFAM" id="SSF49401">
    <property type="entry name" value="Bacterial adhesins"/>
    <property type="match status" value="1"/>
</dbReference>
<dbReference type="InterPro" id="IPR008966">
    <property type="entry name" value="Adhesion_dom_sf"/>
</dbReference>
<feature type="domain" description="Fimbrial-type adhesion" evidence="2">
    <location>
        <begin position="45"/>
        <end position="194"/>
    </location>
</feature>
<dbReference type="PANTHER" id="PTHR33420">
    <property type="entry name" value="FIMBRIAL SUBUNIT ELFA-RELATED"/>
    <property type="match status" value="1"/>
</dbReference>
<protein>
    <submittedName>
        <fullName evidence="3">Long polar fimbrial protein LpfA</fullName>
    </submittedName>
</protein>
<comment type="caution">
    <text evidence="3">The sequence shown here is derived from an EMBL/GenBank/DDBJ whole genome shotgun (WGS) entry which is preliminary data.</text>
</comment>
<dbReference type="PANTHER" id="PTHR33420:SF26">
    <property type="entry name" value="FIMBRIAL SUBUNIT"/>
    <property type="match status" value="1"/>
</dbReference>
<feature type="chain" id="PRO_5034661805" evidence="1">
    <location>
        <begin position="38"/>
        <end position="194"/>
    </location>
</feature>
<evidence type="ECO:0000256" key="1">
    <source>
        <dbReference type="SAM" id="SignalP"/>
    </source>
</evidence>
<accession>A0A8I0U6A2</accession>
<proteinExistence type="predicted"/>
<feature type="signal peptide" evidence="1">
    <location>
        <begin position="1"/>
        <end position="37"/>
    </location>
</feature>
<dbReference type="Proteomes" id="UP000650477">
    <property type="component" value="Unassembled WGS sequence"/>
</dbReference>
<organism evidence="3 4">
    <name type="scientific">Morganella morganii</name>
    <name type="common">Proteus morganii</name>
    <dbReference type="NCBI Taxonomy" id="582"/>
    <lineage>
        <taxon>Bacteria</taxon>
        <taxon>Pseudomonadati</taxon>
        <taxon>Pseudomonadota</taxon>
        <taxon>Gammaproteobacteria</taxon>
        <taxon>Enterobacterales</taxon>
        <taxon>Morganellaceae</taxon>
        <taxon>Morganella</taxon>
    </lineage>
</organism>
<reference evidence="3" key="1">
    <citation type="submission" date="2017-12" db="EMBL/GenBank/DDBJ databases">
        <title>Genome sequencing and analysis.</title>
        <authorList>
            <person name="Huang Y.-T."/>
        </authorList>
    </citation>
    <scope>NUCLEOTIDE SEQUENCE</scope>
    <source>
        <strain evidence="3">VGH116</strain>
    </source>
</reference>
<dbReference type="Pfam" id="PF00419">
    <property type="entry name" value="Fimbrial"/>
    <property type="match status" value="1"/>
</dbReference>